<dbReference type="PANTHER" id="PTHR12110">
    <property type="entry name" value="HYDROXYPYRUVATE ISOMERASE"/>
    <property type="match status" value="1"/>
</dbReference>
<keyword evidence="3" id="KW-1185">Reference proteome</keyword>
<dbReference type="STRING" id="1436961.SAMN05421739_102323"/>
<dbReference type="GO" id="GO:0016853">
    <property type="term" value="F:isomerase activity"/>
    <property type="evidence" value="ECO:0007669"/>
    <property type="project" value="UniProtKB-KW"/>
</dbReference>
<dbReference type="EMBL" id="FOOT01000002">
    <property type="protein sequence ID" value="SFG37512.1"/>
    <property type="molecule type" value="Genomic_DNA"/>
</dbReference>
<evidence type="ECO:0000313" key="2">
    <source>
        <dbReference type="EMBL" id="SFG37512.1"/>
    </source>
</evidence>
<keyword evidence="2" id="KW-0413">Isomerase</keyword>
<feature type="domain" description="Xylose isomerase-like TIM barrel" evidence="1">
    <location>
        <begin position="29"/>
        <end position="321"/>
    </location>
</feature>
<dbReference type="OrthoDB" id="9779184at2"/>
<gene>
    <name evidence="2" type="ORF">SAMN05421739_102323</name>
</gene>
<reference evidence="3" key="1">
    <citation type="submission" date="2016-10" db="EMBL/GenBank/DDBJ databases">
        <authorList>
            <person name="Varghese N."/>
            <person name="Submissions S."/>
        </authorList>
    </citation>
    <scope>NUCLEOTIDE SEQUENCE [LARGE SCALE GENOMIC DNA]</scope>
    <source>
        <strain evidence="3">LP51</strain>
    </source>
</reference>
<dbReference type="InterPro" id="IPR036237">
    <property type="entry name" value="Xyl_isomerase-like_sf"/>
</dbReference>
<dbReference type="AlphaFoldDB" id="A0A1I2RAL8"/>
<proteinExistence type="predicted"/>
<dbReference type="SUPFAM" id="SSF51658">
    <property type="entry name" value="Xylose isomerase-like"/>
    <property type="match status" value="1"/>
</dbReference>
<dbReference type="Gene3D" id="3.20.20.150">
    <property type="entry name" value="Divalent-metal-dependent TIM barrel enzymes"/>
    <property type="match status" value="1"/>
</dbReference>
<dbReference type="Proteomes" id="UP000198724">
    <property type="component" value="Unassembled WGS sequence"/>
</dbReference>
<dbReference type="RefSeq" id="WP_092099788.1">
    <property type="nucleotide sequence ID" value="NZ_FOOT01000002.1"/>
</dbReference>
<sequence length="351" mass="39535">MNTIKGPAVFIAQFVQDTAPFNNLKDISQWAANLGYKGIQIPTNDPRFIDLQKAAESKTYADEINGIVQEAGIQITELSTHLQGQLVAVHPAYDTLFDGFAPEAYRNNPKARQEWAVQQLKYAAKASQNLGLNACATFSGALLWPYVYPWPQRAAGLVETGFEELGKRWTPILDVFQECGVDLCYETHAGEDIHDGITYEMFLEAVNNHQSACLLYDPSHFILQALDYLEFIDIYHERIRMFHVKDAEFNPSGRQGVYGGYQNWVNRAGRFRSLGDGQVDFNGVFSRLTQYDYKGWAVLEWECALKHPEDGAREGATFIKDHIIRVTERAFDDFAASGIDQGMNKTILGLS</sequence>
<dbReference type="Pfam" id="PF01261">
    <property type="entry name" value="AP_endonuc_2"/>
    <property type="match status" value="1"/>
</dbReference>
<organism evidence="2 3">
    <name type="scientific">Pontibacter chinhatensis</name>
    <dbReference type="NCBI Taxonomy" id="1436961"/>
    <lineage>
        <taxon>Bacteria</taxon>
        <taxon>Pseudomonadati</taxon>
        <taxon>Bacteroidota</taxon>
        <taxon>Cytophagia</taxon>
        <taxon>Cytophagales</taxon>
        <taxon>Hymenobacteraceae</taxon>
        <taxon>Pontibacter</taxon>
    </lineage>
</organism>
<name>A0A1I2RAL8_9BACT</name>
<dbReference type="InterPro" id="IPR050312">
    <property type="entry name" value="IolE/XylAMocC-like"/>
</dbReference>
<dbReference type="InterPro" id="IPR013022">
    <property type="entry name" value="Xyl_isomerase-like_TIM-brl"/>
</dbReference>
<dbReference type="PANTHER" id="PTHR12110:SF21">
    <property type="entry name" value="XYLOSE ISOMERASE-LIKE TIM BARREL DOMAIN-CONTAINING PROTEIN"/>
    <property type="match status" value="1"/>
</dbReference>
<accession>A0A1I2RAL8</accession>
<evidence type="ECO:0000259" key="1">
    <source>
        <dbReference type="Pfam" id="PF01261"/>
    </source>
</evidence>
<protein>
    <submittedName>
        <fullName evidence="2">Sugar phosphate isomerase/epimerase</fullName>
    </submittedName>
</protein>
<evidence type="ECO:0000313" key="3">
    <source>
        <dbReference type="Proteomes" id="UP000198724"/>
    </source>
</evidence>